<dbReference type="eggNOG" id="COG1388">
    <property type="taxonomic scope" value="Bacteria"/>
</dbReference>
<dbReference type="SUPFAM" id="SSF49785">
    <property type="entry name" value="Galactose-binding domain-like"/>
    <property type="match status" value="2"/>
</dbReference>
<keyword evidence="2" id="KW-0732">Signal</keyword>
<dbReference type="AlphaFoldDB" id="A5D390"/>
<dbReference type="GO" id="GO:0005975">
    <property type="term" value="P:carbohydrate metabolic process"/>
    <property type="evidence" value="ECO:0007669"/>
    <property type="project" value="InterPro"/>
</dbReference>
<gene>
    <name evidence="3" type="ordered locus">PTH_1110</name>
</gene>
<dbReference type="Gene3D" id="2.60.120.260">
    <property type="entry name" value="Galactose-binding domain-like"/>
    <property type="match status" value="2"/>
</dbReference>
<feature type="region of interest" description="Disordered" evidence="1">
    <location>
        <begin position="371"/>
        <end position="407"/>
    </location>
</feature>
<evidence type="ECO:0000313" key="4">
    <source>
        <dbReference type="Proteomes" id="UP000006556"/>
    </source>
</evidence>
<dbReference type="STRING" id="370438.PTH_1110"/>
<dbReference type="InterPro" id="IPR008928">
    <property type="entry name" value="6-hairpin_glycosidase_sf"/>
</dbReference>
<dbReference type="Proteomes" id="UP000006556">
    <property type="component" value="Chromosome"/>
</dbReference>
<feature type="compositionally biased region" description="Pro residues" evidence="1">
    <location>
        <begin position="379"/>
        <end position="389"/>
    </location>
</feature>
<sequence>MRKTRYRYLGCILTFALLFAMLPVMPAGAIDSGELRQMFDRLDTVNNGNWHKDANNDESALAWGESYVLDSYVTMYEATGDTYYLDKFVTHGKSVLAQRDTSRGVTDYRGLSLPAWRNGKYTLNGEYAIFAVHTGMIVYPMARFAALVAENPSLNKYREDMELFLQAAKDAVAVHRDEWVDNGDTGYYKFPDDMPYKQAGMGLPFNQYLAMARAELMIYRATGEAQYLERARKMLQHFKNSLAVDQDTGGYIWRYSAFYSSSYEDTGHAKTDVDAAFQGYSAGVVFNAEDMVRFANNAARKIIRPDGNIAGNILGEGTIQYPWLIGFWSAFGQFAPVITDTAYKVLSEMSYGGPSGLLAVAMLNKACSQPGYRGGEGQNPPPVDNPPPSGEMVKNGDFSQGQTGWSGPDVVVKTESNGNKYGSAKYGWNFYQYVPVEPGAKYVLSASTRRGSAASEARIAYFFYDAAGRQLASGDVLYKHKGTGWEQIPARTVTAPAGAARILIKLLVNGGSGTHDFDNISMKPLDNPPPSGEMVKNGDFSQGQTGWSGPDVVVKTESNGNKYGSAKYGWNFYQYVPVEPGAKYVLSASTRRGSAASEARIAYFFYDAAGRQLASGDILYKHKGTGWEQIPARTVTAPAGAARILIKLLVNGGSGTHDFDNISMKKA</sequence>
<dbReference type="KEGG" id="pth:PTH_1110"/>
<accession>A5D390</accession>
<dbReference type="HOGENOM" id="CLU_411521_0_0_9"/>
<evidence type="ECO:0008006" key="5">
    <source>
        <dbReference type="Google" id="ProtNLM"/>
    </source>
</evidence>
<dbReference type="EMBL" id="AP009389">
    <property type="protein sequence ID" value="BAF59291.1"/>
    <property type="molecule type" value="Genomic_DNA"/>
</dbReference>
<proteinExistence type="predicted"/>
<dbReference type="SUPFAM" id="SSF48208">
    <property type="entry name" value="Six-hairpin glycosidases"/>
    <property type="match status" value="1"/>
</dbReference>
<evidence type="ECO:0000256" key="2">
    <source>
        <dbReference type="SAM" id="SignalP"/>
    </source>
</evidence>
<name>A5D390_PELTS</name>
<evidence type="ECO:0000313" key="3">
    <source>
        <dbReference type="EMBL" id="BAF59291.1"/>
    </source>
</evidence>
<keyword evidence="4" id="KW-1185">Reference proteome</keyword>
<organism evidence="3 4">
    <name type="scientific">Pelotomaculum thermopropionicum (strain DSM 13744 / JCM 10971 / SI)</name>
    <dbReference type="NCBI Taxonomy" id="370438"/>
    <lineage>
        <taxon>Bacteria</taxon>
        <taxon>Bacillati</taxon>
        <taxon>Bacillota</taxon>
        <taxon>Clostridia</taxon>
        <taxon>Eubacteriales</taxon>
        <taxon>Desulfotomaculaceae</taxon>
        <taxon>Pelotomaculum</taxon>
    </lineage>
</organism>
<feature type="signal peptide" evidence="2">
    <location>
        <begin position="1"/>
        <end position="29"/>
    </location>
</feature>
<protein>
    <recommendedName>
        <fullName evidence="5">CBM6 domain-containing protein</fullName>
    </recommendedName>
</protein>
<reference evidence="4" key="1">
    <citation type="journal article" date="2008" name="Genome Res.">
        <title>The genome of Pelotomaculum thermopropionicum reveals niche-associated evolution in anaerobic microbiota.</title>
        <authorList>
            <person name="Kosaka T."/>
            <person name="Kato S."/>
            <person name="Shimoyama T."/>
            <person name="Ishii S."/>
            <person name="Abe T."/>
            <person name="Watanabe K."/>
        </authorList>
    </citation>
    <scope>NUCLEOTIDE SEQUENCE [LARGE SCALE GENOMIC DNA]</scope>
    <source>
        <strain evidence="4">DSM 13744 / JCM 10971 / SI</strain>
    </source>
</reference>
<dbReference type="InterPro" id="IPR008979">
    <property type="entry name" value="Galactose-bd-like_sf"/>
</dbReference>
<feature type="chain" id="PRO_5002679635" description="CBM6 domain-containing protein" evidence="2">
    <location>
        <begin position="30"/>
        <end position="667"/>
    </location>
</feature>
<evidence type="ECO:0000256" key="1">
    <source>
        <dbReference type="SAM" id="MobiDB-lite"/>
    </source>
</evidence>